<feature type="region of interest" description="Disordered" evidence="1">
    <location>
        <begin position="298"/>
        <end position="346"/>
    </location>
</feature>
<dbReference type="InterPro" id="IPR018488">
    <property type="entry name" value="cNMP-bd_CS"/>
</dbReference>
<sequence>PLVRFRRAARTLMALLKTVKLSRDKGKGSEPAVWIDEDDIRASRRAYEMFGLTFDPFLFRVNRDLNVSNEAKAILSMTPGTRSEEQQHVALVSLCQAVPAFSEFPKAMQQSLVRVGWYETFESRRIIIREGHMADNFYLILSGTAVVTIREQNKQTGEYFGRTAAILKKGMSFGELALMYGGKRSATVTCKDNVELLAVGRDDYIDIFMQSEQGGEPEHVKFLRSVRLLADFPVSSLPLDDPSVCLYTYVRRGVLLCKDSNKSDWIYVIKSGSCRVLKALTAVKPTIHWTENPWDHSKDIVPNSPPHPKITDPRLMSPPCTRRSGRLSPLSTRASSRTPRSELPNLLSEIKKRSDEEVRQAASKHKRQLDDIMEKQHLHPALVTEISKDDKSKGKHRSKNDRVFVQVLTLGPKDVFGLDSVLLSVFQQPTSTSLVSDGAECILINRKFFRQHLTEEVAKKIRREIRPLPSEESLQEKLQTKTDWEAYRAMTVTDMVEFRKHIQDNLLY</sequence>
<feature type="non-terminal residue" evidence="3">
    <location>
        <position position="1"/>
    </location>
</feature>
<dbReference type="PANTHER" id="PTHR23011:SF28">
    <property type="entry name" value="CYCLIC NUCLEOTIDE-BINDING DOMAIN CONTAINING PROTEIN"/>
    <property type="match status" value="1"/>
</dbReference>
<evidence type="ECO:0000256" key="1">
    <source>
        <dbReference type="SAM" id="MobiDB-lite"/>
    </source>
</evidence>
<dbReference type="SMART" id="SM00100">
    <property type="entry name" value="cNMP"/>
    <property type="match status" value="1"/>
</dbReference>
<organism evidence="3 4">
    <name type="scientific">Batillaria attramentaria</name>
    <dbReference type="NCBI Taxonomy" id="370345"/>
    <lineage>
        <taxon>Eukaryota</taxon>
        <taxon>Metazoa</taxon>
        <taxon>Spiralia</taxon>
        <taxon>Lophotrochozoa</taxon>
        <taxon>Mollusca</taxon>
        <taxon>Gastropoda</taxon>
        <taxon>Caenogastropoda</taxon>
        <taxon>Sorbeoconcha</taxon>
        <taxon>Cerithioidea</taxon>
        <taxon>Batillariidae</taxon>
        <taxon>Batillaria</taxon>
    </lineage>
</organism>
<dbReference type="PROSITE" id="PS50042">
    <property type="entry name" value="CNMP_BINDING_3"/>
    <property type="match status" value="2"/>
</dbReference>
<comment type="caution">
    <text evidence="3">The sequence shown here is derived from an EMBL/GenBank/DDBJ whole genome shotgun (WGS) entry which is preliminary data.</text>
</comment>
<dbReference type="SUPFAM" id="SSF51206">
    <property type="entry name" value="cAMP-binding domain-like"/>
    <property type="match status" value="2"/>
</dbReference>
<accession>A0ABD0JYB4</accession>
<dbReference type="PROSITE" id="PS00889">
    <property type="entry name" value="CNMP_BINDING_2"/>
    <property type="match status" value="1"/>
</dbReference>
<dbReference type="AlphaFoldDB" id="A0ABD0JYB4"/>
<feature type="domain" description="Cyclic nucleotide-binding" evidence="2">
    <location>
        <begin position="407"/>
        <end position="453"/>
    </location>
</feature>
<feature type="compositionally biased region" description="Polar residues" evidence="1">
    <location>
        <begin position="329"/>
        <end position="338"/>
    </location>
</feature>
<evidence type="ECO:0000313" key="3">
    <source>
        <dbReference type="EMBL" id="KAK7480125.1"/>
    </source>
</evidence>
<dbReference type="Pfam" id="PF00027">
    <property type="entry name" value="cNMP_binding"/>
    <property type="match status" value="1"/>
</dbReference>
<keyword evidence="4" id="KW-1185">Reference proteome</keyword>
<dbReference type="PANTHER" id="PTHR23011">
    <property type="entry name" value="CYCLIC NUCLEOTIDE-BINDING DOMAIN CONTAINING PROTEIN"/>
    <property type="match status" value="1"/>
</dbReference>
<dbReference type="Gene3D" id="2.60.120.10">
    <property type="entry name" value="Jelly Rolls"/>
    <property type="match status" value="2"/>
</dbReference>
<proteinExistence type="predicted"/>
<evidence type="ECO:0000259" key="2">
    <source>
        <dbReference type="PROSITE" id="PS50042"/>
    </source>
</evidence>
<dbReference type="InterPro" id="IPR018490">
    <property type="entry name" value="cNMP-bd_dom_sf"/>
</dbReference>
<feature type="domain" description="Cyclic nucleotide-binding" evidence="2">
    <location>
        <begin position="100"/>
        <end position="225"/>
    </location>
</feature>
<reference evidence="3 4" key="1">
    <citation type="journal article" date="2023" name="Sci. Data">
        <title>Genome assembly of the Korean intertidal mud-creeper Batillaria attramentaria.</title>
        <authorList>
            <person name="Patra A.K."/>
            <person name="Ho P.T."/>
            <person name="Jun S."/>
            <person name="Lee S.J."/>
            <person name="Kim Y."/>
            <person name="Won Y.J."/>
        </authorList>
    </citation>
    <scope>NUCLEOTIDE SEQUENCE [LARGE SCALE GENOMIC DNA]</scope>
    <source>
        <strain evidence="3">Wonlab-2016</strain>
    </source>
</reference>
<gene>
    <name evidence="3" type="ORF">BaRGS_00028609</name>
</gene>
<dbReference type="InterPro" id="IPR014710">
    <property type="entry name" value="RmlC-like_jellyroll"/>
</dbReference>
<dbReference type="Proteomes" id="UP001519460">
    <property type="component" value="Unassembled WGS sequence"/>
</dbReference>
<name>A0ABD0JYB4_9CAEN</name>
<evidence type="ECO:0000313" key="4">
    <source>
        <dbReference type="Proteomes" id="UP001519460"/>
    </source>
</evidence>
<dbReference type="EMBL" id="JACVVK020000287">
    <property type="protein sequence ID" value="KAK7480125.1"/>
    <property type="molecule type" value="Genomic_DNA"/>
</dbReference>
<dbReference type="InterPro" id="IPR000595">
    <property type="entry name" value="cNMP-bd_dom"/>
</dbReference>
<dbReference type="CDD" id="cd00038">
    <property type="entry name" value="CAP_ED"/>
    <property type="match status" value="1"/>
</dbReference>
<protein>
    <recommendedName>
        <fullName evidence="2">Cyclic nucleotide-binding domain-containing protein</fullName>
    </recommendedName>
</protein>